<dbReference type="InterPro" id="IPR015919">
    <property type="entry name" value="Cadherin-like_sf"/>
</dbReference>
<dbReference type="GO" id="GO:0016477">
    <property type="term" value="P:cell migration"/>
    <property type="evidence" value="ECO:0007669"/>
    <property type="project" value="TreeGrafter"/>
</dbReference>
<evidence type="ECO:0000256" key="5">
    <source>
        <dbReference type="PROSITE-ProRule" id="PRU00043"/>
    </source>
</evidence>
<evidence type="ECO:0000256" key="2">
    <source>
        <dbReference type="ARBA" id="ARBA00022737"/>
    </source>
</evidence>
<keyword evidence="4" id="KW-0472">Membrane</keyword>
<protein>
    <submittedName>
        <fullName evidence="7">Cadherin 22</fullName>
    </submittedName>
</protein>
<comment type="subcellular location">
    <subcellularLocation>
        <location evidence="1">Membrane</location>
    </subcellularLocation>
</comment>
<dbReference type="GO" id="GO:0034332">
    <property type="term" value="P:adherens junction organization"/>
    <property type="evidence" value="ECO:0007669"/>
    <property type="project" value="TreeGrafter"/>
</dbReference>
<dbReference type="EMBL" id="JAHGAV010000566">
    <property type="protein sequence ID" value="KAG6924604.1"/>
    <property type="molecule type" value="Genomic_DNA"/>
</dbReference>
<dbReference type="Gene3D" id="2.60.40.60">
    <property type="entry name" value="Cadherins"/>
    <property type="match status" value="1"/>
</dbReference>
<dbReference type="PROSITE" id="PS50268">
    <property type="entry name" value="CADHERIN_2"/>
    <property type="match status" value="1"/>
</dbReference>
<dbReference type="CDD" id="cd11304">
    <property type="entry name" value="Cadherin_repeat"/>
    <property type="match status" value="1"/>
</dbReference>
<dbReference type="PANTHER" id="PTHR24027:SF311">
    <property type="entry name" value="CADHERIN-22"/>
    <property type="match status" value="1"/>
</dbReference>
<dbReference type="SMART" id="SM00112">
    <property type="entry name" value="CA"/>
    <property type="match status" value="1"/>
</dbReference>
<evidence type="ECO:0000313" key="7">
    <source>
        <dbReference type="EMBL" id="KAG6924604.1"/>
    </source>
</evidence>
<dbReference type="Pfam" id="PF00028">
    <property type="entry name" value="Cadherin"/>
    <property type="match status" value="1"/>
</dbReference>
<dbReference type="OrthoDB" id="6252479at2759"/>
<dbReference type="GO" id="GO:0045296">
    <property type="term" value="F:cadherin binding"/>
    <property type="evidence" value="ECO:0007669"/>
    <property type="project" value="TreeGrafter"/>
</dbReference>
<comment type="caution">
    <text evidence="7">The sequence shown here is derived from an EMBL/GenBank/DDBJ whole genome shotgun (WGS) entry which is preliminary data.</text>
</comment>
<feature type="non-terminal residue" evidence="7">
    <location>
        <position position="207"/>
    </location>
</feature>
<dbReference type="GO" id="GO:0008013">
    <property type="term" value="F:beta-catenin binding"/>
    <property type="evidence" value="ECO:0007669"/>
    <property type="project" value="TreeGrafter"/>
</dbReference>
<keyword evidence="3 5" id="KW-0106">Calcium</keyword>
<evidence type="ECO:0000256" key="1">
    <source>
        <dbReference type="ARBA" id="ARBA00004370"/>
    </source>
</evidence>
<name>A0A8T1S7Q8_CHESE</name>
<evidence type="ECO:0000313" key="8">
    <source>
        <dbReference type="Proteomes" id="UP000765507"/>
    </source>
</evidence>
<dbReference type="GO" id="GO:0016339">
    <property type="term" value="P:calcium-dependent cell-cell adhesion via plasma membrane cell adhesion molecules"/>
    <property type="evidence" value="ECO:0007669"/>
    <property type="project" value="TreeGrafter"/>
</dbReference>
<sequence length="207" mass="22535">MSASSLKATLHAASRCAVVMALPGFSWTVLLLLCTLEQLGALAMYTEAGGPGLEQPGALAMYTEARGPGLEQSGDSMLLAGGRVKRGWVWNQFFVVEEYTGTEPLYVGKIHSDSDEGDGSIKYTISGEGAGTIFLIDELTGDIHATERLDREQKTFYTLRAQARDRQTNQLLEPESEFIIKVQDINDSEPRFLEGPYIGSVAELSPI</sequence>
<gene>
    <name evidence="7" type="ORF">G0U57_016924</name>
</gene>
<dbReference type="GO" id="GO:0000902">
    <property type="term" value="P:cell morphogenesis"/>
    <property type="evidence" value="ECO:0007669"/>
    <property type="project" value="TreeGrafter"/>
</dbReference>
<dbReference type="GO" id="GO:0016342">
    <property type="term" value="C:catenin complex"/>
    <property type="evidence" value="ECO:0007669"/>
    <property type="project" value="TreeGrafter"/>
</dbReference>
<reference evidence="7 8" key="1">
    <citation type="journal article" date="2020" name="G3 (Bethesda)">
        <title>Draft Genome of the Common Snapping Turtle, Chelydra serpentina, a Model for Phenotypic Plasticity in Reptiles.</title>
        <authorList>
            <person name="Das D."/>
            <person name="Singh S.K."/>
            <person name="Bierstedt J."/>
            <person name="Erickson A."/>
            <person name="Galli G.L.J."/>
            <person name="Crossley D.A. 2nd"/>
            <person name="Rhen T."/>
        </authorList>
    </citation>
    <scope>NUCLEOTIDE SEQUENCE [LARGE SCALE GENOMIC DNA]</scope>
    <source>
        <strain evidence="7">KW</strain>
    </source>
</reference>
<evidence type="ECO:0000256" key="3">
    <source>
        <dbReference type="ARBA" id="ARBA00022837"/>
    </source>
</evidence>
<feature type="domain" description="Cadherin" evidence="6">
    <location>
        <begin position="112"/>
        <end position="192"/>
    </location>
</feature>
<dbReference type="SUPFAM" id="SSF49313">
    <property type="entry name" value="Cadherin-like"/>
    <property type="match status" value="1"/>
</dbReference>
<keyword evidence="2" id="KW-0677">Repeat</keyword>
<accession>A0A8T1S7Q8</accession>
<dbReference type="PRINTS" id="PR00205">
    <property type="entry name" value="CADHERIN"/>
</dbReference>
<dbReference type="FunFam" id="2.60.40.60:FF:000009">
    <property type="entry name" value="Cadherin 24"/>
    <property type="match status" value="1"/>
</dbReference>
<dbReference type="GO" id="GO:0005912">
    <property type="term" value="C:adherens junction"/>
    <property type="evidence" value="ECO:0007669"/>
    <property type="project" value="TreeGrafter"/>
</dbReference>
<evidence type="ECO:0000259" key="6">
    <source>
        <dbReference type="PROSITE" id="PS50268"/>
    </source>
</evidence>
<dbReference type="InterPro" id="IPR002126">
    <property type="entry name" value="Cadherin-like_dom"/>
</dbReference>
<dbReference type="InterPro" id="IPR039808">
    <property type="entry name" value="Cadherin"/>
</dbReference>
<organism evidence="7 8">
    <name type="scientific">Chelydra serpentina</name>
    <name type="common">Snapping turtle</name>
    <name type="synonym">Testudo serpentina</name>
    <dbReference type="NCBI Taxonomy" id="8475"/>
    <lineage>
        <taxon>Eukaryota</taxon>
        <taxon>Metazoa</taxon>
        <taxon>Chordata</taxon>
        <taxon>Craniata</taxon>
        <taxon>Vertebrata</taxon>
        <taxon>Euteleostomi</taxon>
        <taxon>Archelosauria</taxon>
        <taxon>Testudinata</taxon>
        <taxon>Testudines</taxon>
        <taxon>Cryptodira</taxon>
        <taxon>Durocryptodira</taxon>
        <taxon>Americhelydia</taxon>
        <taxon>Chelydroidea</taxon>
        <taxon>Chelydridae</taxon>
        <taxon>Chelydra</taxon>
    </lineage>
</organism>
<dbReference type="GO" id="GO:0007043">
    <property type="term" value="P:cell-cell junction assembly"/>
    <property type="evidence" value="ECO:0007669"/>
    <property type="project" value="TreeGrafter"/>
</dbReference>
<evidence type="ECO:0000256" key="4">
    <source>
        <dbReference type="ARBA" id="ARBA00023136"/>
    </source>
</evidence>
<dbReference type="GO" id="GO:0044331">
    <property type="term" value="P:cell-cell adhesion mediated by cadherin"/>
    <property type="evidence" value="ECO:0007669"/>
    <property type="project" value="TreeGrafter"/>
</dbReference>
<dbReference type="GO" id="GO:0005509">
    <property type="term" value="F:calcium ion binding"/>
    <property type="evidence" value="ECO:0007669"/>
    <property type="project" value="UniProtKB-UniRule"/>
</dbReference>
<keyword evidence="8" id="KW-1185">Reference proteome</keyword>
<dbReference type="PANTHER" id="PTHR24027">
    <property type="entry name" value="CADHERIN-23"/>
    <property type="match status" value="1"/>
</dbReference>
<dbReference type="AlphaFoldDB" id="A0A8T1S7Q8"/>
<dbReference type="Proteomes" id="UP000765507">
    <property type="component" value="Unassembled WGS sequence"/>
</dbReference>
<proteinExistence type="predicted"/>
<dbReference type="GO" id="GO:0007156">
    <property type="term" value="P:homophilic cell adhesion via plasma membrane adhesion molecules"/>
    <property type="evidence" value="ECO:0007669"/>
    <property type="project" value="InterPro"/>
</dbReference>